<reference evidence="2" key="1">
    <citation type="submission" date="2018-05" db="EMBL/GenBank/DDBJ databases">
        <authorList>
            <person name="Lanie J.A."/>
            <person name="Ng W.-L."/>
            <person name="Kazmierczak K.M."/>
            <person name="Andrzejewski T.M."/>
            <person name="Davidsen T.M."/>
            <person name="Wayne K.J."/>
            <person name="Tettelin H."/>
            <person name="Glass J.I."/>
            <person name="Rusch D."/>
            <person name="Podicherti R."/>
            <person name="Tsui H.-C.T."/>
            <person name="Winkler M.E."/>
        </authorList>
    </citation>
    <scope>NUCLEOTIDE SEQUENCE</scope>
</reference>
<dbReference type="EMBL" id="UINC01086232">
    <property type="protein sequence ID" value="SVC34503.1"/>
    <property type="molecule type" value="Genomic_DNA"/>
</dbReference>
<dbReference type="SUPFAM" id="SSF49384">
    <property type="entry name" value="Carbohydrate-binding domain"/>
    <property type="match status" value="1"/>
</dbReference>
<evidence type="ECO:0000259" key="1">
    <source>
        <dbReference type="PROSITE" id="PS50093"/>
    </source>
</evidence>
<dbReference type="InterPro" id="IPR000601">
    <property type="entry name" value="PKD_dom"/>
</dbReference>
<organism evidence="2">
    <name type="scientific">marine metagenome</name>
    <dbReference type="NCBI Taxonomy" id="408172"/>
    <lineage>
        <taxon>unclassified sequences</taxon>
        <taxon>metagenomes</taxon>
        <taxon>ecological metagenomes</taxon>
    </lineage>
</organism>
<sequence length="329" mass="36701">MKKTRIVILAILLAGQVDARTTLTPSTPTGAKGEVVELSVHLQSDDMVVGAQFDLEFDPALMTAGEIATGEAAGDHKVFDEQDDAGKISLTILSMTNQAFGAGVLAKVSFTLLEDTPEGVEAVRLPPENALLVTRAGEQESYEAIQRINDLFFSYAATLEADKPSIGREVAFSAKDDGTDASYEWDFGDGATIRGKEVAHKYETPNSYLITVTASNFLGAKTTTRRISVSAPYWELDAKDEGGGWKSFDWFGFYYETDTPWIYHETLGWLYREGETVDDTWLWSDYIDWAWTGDLVYPYLFREGHGWLYYLKGSANPARFYDYQEAAWK</sequence>
<dbReference type="Gene3D" id="2.60.40.680">
    <property type="match status" value="1"/>
</dbReference>
<dbReference type="InterPro" id="IPR008965">
    <property type="entry name" value="CBM2/CBM3_carb-bd_dom_sf"/>
</dbReference>
<dbReference type="GO" id="GO:0030246">
    <property type="term" value="F:carbohydrate binding"/>
    <property type="evidence" value="ECO:0007669"/>
    <property type="project" value="InterPro"/>
</dbReference>
<dbReference type="AlphaFoldDB" id="A0A382LEF7"/>
<dbReference type="Pfam" id="PF00801">
    <property type="entry name" value="PKD"/>
    <property type="match status" value="1"/>
</dbReference>
<dbReference type="SMART" id="SM00089">
    <property type="entry name" value="PKD"/>
    <property type="match status" value="1"/>
</dbReference>
<dbReference type="InterPro" id="IPR013783">
    <property type="entry name" value="Ig-like_fold"/>
</dbReference>
<dbReference type="GO" id="GO:0000272">
    <property type="term" value="P:polysaccharide catabolic process"/>
    <property type="evidence" value="ECO:0007669"/>
    <property type="project" value="InterPro"/>
</dbReference>
<proteinExistence type="predicted"/>
<dbReference type="Pfam" id="PF00963">
    <property type="entry name" value="Cohesin"/>
    <property type="match status" value="1"/>
</dbReference>
<dbReference type="CDD" id="cd08547">
    <property type="entry name" value="Type_II_cohesin"/>
    <property type="match status" value="1"/>
</dbReference>
<feature type="domain" description="PKD" evidence="1">
    <location>
        <begin position="165"/>
        <end position="232"/>
    </location>
</feature>
<protein>
    <recommendedName>
        <fullName evidence="1">PKD domain-containing protein</fullName>
    </recommendedName>
</protein>
<accession>A0A382LEF7</accession>
<dbReference type="InterPro" id="IPR022409">
    <property type="entry name" value="PKD/Chitinase_dom"/>
</dbReference>
<dbReference type="CDD" id="cd00146">
    <property type="entry name" value="PKD"/>
    <property type="match status" value="1"/>
</dbReference>
<dbReference type="InterPro" id="IPR035986">
    <property type="entry name" value="PKD_dom_sf"/>
</dbReference>
<gene>
    <name evidence="2" type="ORF">METZ01_LOCUS287357</name>
</gene>
<name>A0A382LEF7_9ZZZZ</name>
<dbReference type="InterPro" id="IPR002102">
    <property type="entry name" value="Cohesin_dom"/>
</dbReference>
<dbReference type="Gene3D" id="2.60.40.10">
    <property type="entry name" value="Immunoglobulins"/>
    <property type="match status" value="1"/>
</dbReference>
<dbReference type="PROSITE" id="PS50093">
    <property type="entry name" value="PKD"/>
    <property type="match status" value="1"/>
</dbReference>
<evidence type="ECO:0000313" key="2">
    <source>
        <dbReference type="EMBL" id="SVC34503.1"/>
    </source>
</evidence>
<dbReference type="SUPFAM" id="SSF49299">
    <property type="entry name" value="PKD domain"/>
    <property type="match status" value="1"/>
</dbReference>